<accession>A0ABR7M1T6</accession>
<dbReference type="InterPro" id="IPR007210">
    <property type="entry name" value="ABC_Gly_betaine_transp_sub-bd"/>
</dbReference>
<feature type="signal peptide" evidence="1">
    <location>
        <begin position="1"/>
        <end position="22"/>
    </location>
</feature>
<feature type="domain" description="ABC-type glycine betaine transport system substrate-binding" evidence="2">
    <location>
        <begin position="45"/>
        <end position="305"/>
    </location>
</feature>
<dbReference type="EMBL" id="JABVEC010000048">
    <property type="protein sequence ID" value="MBC6470759.1"/>
    <property type="molecule type" value="Genomic_DNA"/>
</dbReference>
<feature type="chain" id="PRO_5045797562" evidence="1">
    <location>
        <begin position="23"/>
        <end position="310"/>
    </location>
</feature>
<dbReference type="RefSeq" id="WP_187247800.1">
    <property type="nucleotide sequence ID" value="NZ_BAAAOK010000011.1"/>
</dbReference>
<dbReference type="SUPFAM" id="SSF53850">
    <property type="entry name" value="Periplasmic binding protein-like II"/>
    <property type="match status" value="1"/>
</dbReference>
<keyword evidence="1" id="KW-0732">Signal</keyword>
<comment type="caution">
    <text evidence="3">The sequence shown here is derived from an EMBL/GenBank/DDBJ whole genome shotgun (WGS) entry which is preliminary data.</text>
</comment>
<protein>
    <submittedName>
        <fullName evidence="3">ABC transporter substrate-binding protein</fullName>
    </submittedName>
</protein>
<evidence type="ECO:0000313" key="4">
    <source>
        <dbReference type="Proteomes" id="UP000805614"/>
    </source>
</evidence>
<dbReference type="Proteomes" id="UP000805614">
    <property type="component" value="Unassembled WGS sequence"/>
</dbReference>
<gene>
    <name evidence="3" type="ORF">HKK74_35500</name>
</gene>
<dbReference type="PROSITE" id="PS51257">
    <property type="entry name" value="PROKAR_LIPOPROTEIN"/>
    <property type="match status" value="1"/>
</dbReference>
<evidence type="ECO:0000256" key="1">
    <source>
        <dbReference type="SAM" id="SignalP"/>
    </source>
</evidence>
<keyword evidence="4" id="KW-1185">Reference proteome</keyword>
<evidence type="ECO:0000259" key="2">
    <source>
        <dbReference type="Pfam" id="PF04069"/>
    </source>
</evidence>
<dbReference type="Gene3D" id="3.40.190.10">
    <property type="entry name" value="Periplasmic binding protein-like II"/>
    <property type="match status" value="1"/>
</dbReference>
<organism evidence="3 4">
    <name type="scientific">Actinomadura alba</name>
    <dbReference type="NCBI Taxonomy" id="406431"/>
    <lineage>
        <taxon>Bacteria</taxon>
        <taxon>Bacillati</taxon>
        <taxon>Actinomycetota</taxon>
        <taxon>Actinomycetes</taxon>
        <taxon>Streptosporangiales</taxon>
        <taxon>Thermomonosporaceae</taxon>
        <taxon>Actinomadura</taxon>
    </lineage>
</organism>
<reference evidence="3 4" key="1">
    <citation type="submission" date="2020-06" db="EMBL/GenBank/DDBJ databases">
        <title>Actinomadura xiongansis sp. nov., isolated from soil of Baiyangdian.</title>
        <authorList>
            <person name="Zhang X."/>
        </authorList>
    </citation>
    <scope>NUCLEOTIDE SEQUENCE [LARGE SCALE GENOMIC DNA]</scope>
    <source>
        <strain evidence="3 4">HBUM206468</strain>
    </source>
</reference>
<dbReference type="Gene3D" id="3.40.190.120">
    <property type="entry name" value="Osmoprotection protein (prox), domain 2"/>
    <property type="match status" value="1"/>
</dbReference>
<sequence length="310" mass="32244">MKAMIRLAAVATSALVALTACGGGDSGSDDPLAGPTQSGAGGGGSVVVGSANFPENVLLGEIYAQALEAKGVTVQKKLNIGAREVIYKSIQSGELSILPEYNGALLAYIDKESKATTTDQVDAELKQKLPSGLELLTPAAAEDKDSVTVSKATADKHKLTTIEDLKPVAKDLVIGGPPEFKTRHQGVLGLKSVYGVEFKSFKSLDVAGPVSVSALKKGDVDAADLFTTDPAISKNGFVTLQDPKNLFSAQNVVPLVNTSKVNDTIKTTLNAVSAKLTTQDLLDMNNKMSTDKEDADAVAKEWLQKAGLGG</sequence>
<dbReference type="Pfam" id="PF04069">
    <property type="entry name" value="OpuAC"/>
    <property type="match status" value="1"/>
</dbReference>
<dbReference type="CDD" id="cd13606">
    <property type="entry name" value="PBP2_ProX_like"/>
    <property type="match status" value="1"/>
</dbReference>
<evidence type="ECO:0000313" key="3">
    <source>
        <dbReference type="EMBL" id="MBC6470759.1"/>
    </source>
</evidence>
<name>A0ABR7M1T6_9ACTN</name>
<proteinExistence type="predicted"/>